<dbReference type="Gene3D" id="3.40.50.1390">
    <property type="entry name" value="Resolvase, N-terminal catalytic domain"/>
    <property type="match status" value="1"/>
</dbReference>
<dbReference type="Pfam" id="PF13408">
    <property type="entry name" value="Zn_ribbon_recom"/>
    <property type="match status" value="1"/>
</dbReference>
<dbReference type="RefSeq" id="WP_047403299.1">
    <property type="nucleotide sequence ID" value="NZ_CP069280.1"/>
</dbReference>
<organism evidence="4 5">
    <name type="scientific">Clostridium botulinum</name>
    <dbReference type="NCBI Taxonomy" id="1491"/>
    <lineage>
        <taxon>Bacteria</taxon>
        <taxon>Bacillati</taxon>
        <taxon>Bacillota</taxon>
        <taxon>Clostridia</taxon>
        <taxon>Eubacteriales</taxon>
        <taxon>Clostridiaceae</taxon>
        <taxon>Clostridium</taxon>
    </lineage>
</organism>
<dbReference type="InterPro" id="IPR038109">
    <property type="entry name" value="DNA_bind_recomb_sf"/>
</dbReference>
<reference evidence="4 5" key="1">
    <citation type="journal article" date="2014" name="J. Infect. Dis.">
        <title>Molecular characterization of a novel botulinum neurotoxin type H gene.</title>
        <authorList>
            <person name="Dover N."/>
            <person name="Barash J.R."/>
            <person name="Hill K.K."/>
            <person name="Xie G."/>
            <person name="Arnon S.S."/>
        </authorList>
    </citation>
    <scope>NUCLEOTIDE SEQUENCE [LARGE SCALE GENOMIC DNA]</scope>
    <source>
        <strain evidence="4 5">IBCA10-7060</strain>
    </source>
</reference>
<dbReference type="PROSITE" id="PS51736">
    <property type="entry name" value="RECOMBINASES_3"/>
    <property type="match status" value="1"/>
</dbReference>
<dbReference type="InterPro" id="IPR011109">
    <property type="entry name" value="DNA_bind_recombinase_dom"/>
</dbReference>
<evidence type="ECO:0000256" key="1">
    <source>
        <dbReference type="SAM" id="Coils"/>
    </source>
</evidence>
<dbReference type="AlphaFoldDB" id="A0ABD7CFZ1"/>
<dbReference type="PANTHER" id="PTHR30461:SF23">
    <property type="entry name" value="DNA RECOMBINASE-RELATED"/>
    <property type="match status" value="1"/>
</dbReference>
<proteinExistence type="predicted"/>
<dbReference type="PROSITE" id="PS51737">
    <property type="entry name" value="RECOMBINASE_DNA_BIND"/>
    <property type="match status" value="1"/>
</dbReference>
<dbReference type="Pfam" id="PF07508">
    <property type="entry name" value="Recombinase"/>
    <property type="match status" value="1"/>
</dbReference>
<dbReference type="CDD" id="cd00338">
    <property type="entry name" value="Ser_Recombinase"/>
    <property type="match status" value="1"/>
</dbReference>
<evidence type="ECO:0000259" key="3">
    <source>
        <dbReference type="PROSITE" id="PS51737"/>
    </source>
</evidence>
<dbReference type="InterPro" id="IPR025827">
    <property type="entry name" value="Zn_ribbon_recom_dom"/>
</dbReference>
<dbReference type="InterPro" id="IPR006119">
    <property type="entry name" value="Resolv_N"/>
</dbReference>
<dbReference type="SUPFAM" id="SSF53041">
    <property type="entry name" value="Resolvase-like"/>
    <property type="match status" value="1"/>
</dbReference>
<name>A0ABD7CFZ1_CLOBO</name>
<accession>A0ABD7CFZ1</accession>
<dbReference type="InterPro" id="IPR050639">
    <property type="entry name" value="SSR_resolvase"/>
</dbReference>
<evidence type="ECO:0000313" key="5">
    <source>
        <dbReference type="Proteomes" id="UP000663464"/>
    </source>
</evidence>
<evidence type="ECO:0000259" key="2">
    <source>
        <dbReference type="PROSITE" id="PS51736"/>
    </source>
</evidence>
<dbReference type="Gene3D" id="3.90.1750.20">
    <property type="entry name" value="Putative Large Serine Recombinase, Chain B, Domain 2"/>
    <property type="match status" value="1"/>
</dbReference>
<feature type="coiled-coil region" evidence="1">
    <location>
        <begin position="413"/>
        <end position="440"/>
    </location>
</feature>
<dbReference type="EMBL" id="CP069280">
    <property type="protein sequence ID" value="QRI52194.1"/>
    <property type="molecule type" value="Genomic_DNA"/>
</dbReference>
<dbReference type="Pfam" id="PF00239">
    <property type="entry name" value="Resolvase"/>
    <property type="match status" value="1"/>
</dbReference>
<dbReference type="Proteomes" id="UP000663464">
    <property type="component" value="Chromosome"/>
</dbReference>
<dbReference type="InterPro" id="IPR036162">
    <property type="entry name" value="Resolvase-like_N_sf"/>
</dbReference>
<gene>
    <name evidence="4" type="ORF">JQS73_12170</name>
</gene>
<dbReference type="SMART" id="SM00857">
    <property type="entry name" value="Resolvase"/>
    <property type="match status" value="1"/>
</dbReference>
<feature type="domain" description="Recombinase" evidence="3">
    <location>
        <begin position="160"/>
        <end position="314"/>
    </location>
</feature>
<keyword evidence="1" id="KW-0175">Coiled coil</keyword>
<sequence>MKKIIAIYARKSLFTGKGDSIGAQVDTCKRFIDYKFANEDYEIKIFQDEGWSGKTTDRPDFINMVNLIKSKKIDYVITYKLDRVGRTARDLHNFLYELDNLGIVYLSATEPYDTTTSAGRFMISILAAMAQMERERLAERVKSGMIQIAKKGRWLGGQCPLGFDSKREIYIDDMGKERQMMKLTPNKEEIKIVKLIYDKYLEMGSMSQVRKYCLENSIRGKNGGDFSTNTLKQLLASPIYVKSSDNIFKYLESQNINVFGTPNGNGMLTFNKTKEIRIERDKSEWIAAVGKHKGIIDDNKWLQIQQQLQQQSEKQIKSSGRQGTTSTGLLSGIIKCEKCGSNLLIKTGHKSKKNPGTTYSYYVCGKKDNSYGHKCDNKNVRTDEADSAVITQLKLYNKKLLIKNLKEALIKNEKANTDNIEILESKLKEKEKAVSNLVKKLSLVDDENISNIILNEITNINKEINDIKLQLSNETLKINEVTQATLDTEIYIKILENFNKKIDDITDPIEKRNLLKSALESVEWNGDSGEFKINLIGSKKK</sequence>
<feature type="domain" description="Resolvase/invertase-type recombinase catalytic" evidence="2">
    <location>
        <begin position="4"/>
        <end position="152"/>
    </location>
</feature>
<protein>
    <submittedName>
        <fullName evidence="4">Recombinase family protein</fullName>
    </submittedName>
</protein>
<dbReference type="PANTHER" id="PTHR30461">
    <property type="entry name" value="DNA-INVERTASE FROM LAMBDOID PROPHAGE"/>
    <property type="match status" value="1"/>
</dbReference>
<evidence type="ECO:0000313" key="4">
    <source>
        <dbReference type="EMBL" id="QRI52194.1"/>
    </source>
</evidence>